<dbReference type="SMART" id="SM00450">
    <property type="entry name" value="RHOD"/>
    <property type="match status" value="1"/>
</dbReference>
<feature type="domain" description="Rhodanese" evidence="1">
    <location>
        <begin position="81"/>
        <end position="182"/>
    </location>
</feature>
<dbReference type="PROSITE" id="PS50206">
    <property type="entry name" value="RHODANESE_3"/>
    <property type="match status" value="1"/>
</dbReference>
<proteinExistence type="predicted"/>
<dbReference type="Proteomes" id="UP000799757">
    <property type="component" value="Unassembled WGS sequence"/>
</dbReference>
<organism evidence="2 3">
    <name type="scientific">Melanomma pulvis-pyrius CBS 109.77</name>
    <dbReference type="NCBI Taxonomy" id="1314802"/>
    <lineage>
        <taxon>Eukaryota</taxon>
        <taxon>Fungi</taxon>
        <taxon>Dikarya</taxon>
        <taxon>Ascomycota</taxon>
        <taxon>Pezizomycotina</taxon>
        <taxon>Dothideomycetes</taxon>
        <taxon>Pleosporomycetidae</taxon>
        <taxon>Pleosporales</taxon>
        <taxon>Melanommataceae</taxon>
        <taxon>Melanomma</taxon>
    </lineage>
</organism>
<dbReference type="InterPro" id="IPR036873">
    <property type="entry name" value="Rhodanese-like_dom_sf"/>
</dbReference>
<name>A0A6A6WQQ4_9PLEO</name>
<evidence type="ECO:0000313" key="3">
    <source>
        <dbReference type="Proteomes" id="UP000799757"/>
    </source>
</evidence>
<dbReference type="Pfam" id="PF00581">
    <property type="entry name" value="Rhodanese"/>
    <property type="match status" value="1"/>
</dbReference>
<evidence type="ECO:0000259" key="1">
    <source>
        <dbReference type="PROSITE" id="PS50206"/>
    </source>
</evidence>
<dbReference type="EMBL" id="MU002513">
    <property type="protein sequence ID" value="KAF2786225.1"/>
    <property type="molecule type" value="Genomic_DNA"/>
</dbReference>
<sequence>MATKRAVQFLALRTSPTILRSQCAVPQHITSHTNSRVPITARPRVAIGQRRWQSAAAPEGKSSKVYEFSEIQKLSQSSSTSTSTPLLIDVREPHEYNPAHIPSAINIPITSHPDALLLSPEDFEDRFGFEKPDAEREVVFYCKAGVRSRFAADLAKRAGYERVGEYRGSWVDWERKGGKGMAS</sequence>
<gene>
    <name evidence="2" type="ORF">K505DRAFT_290071</name>
</gene>
<dbReference type="Gene3D" id="3.40.250.10">
    <property type="entry name" value="Rhodanese-like domain"/>
    <property type="match status" value="1"/>
</dbReference>
<keyword evidence="3" id="KW-1185">Reference proteome</keyword>
<dbReference type="CDD" id="cd01519">
    <property type="entry name" value="RHOD_HSP67B2"/>
    <property type="match status" value="1"/>
</dbReference>
<dbReference type="GO" id="GO:0004792">
    <property type="term" value="F:thiosulfate-cyanide sulfurtransferase activity"/>
    <property type="evidence" value="ECO:0007669"/>
    <property type="project" value="TreeGrafter"/>
</dbReference>
<accession>A0A6A6WQQ4</accession>
<dbReference type="InterPro" id="IPR001763">
    <property type="entry name" value="Rhodanese-like_dom"/>
</dbReference>
<evidence type="ECO:0000313" key="2">
    <source>
        <dbReference type="EMBL" id="KAF2786225.1"/>
    </source>
</evidence>
<protein>
    <submittedName>
        <fullName evidence="2">Rhodanese-like protein</fullName>
    </submittedName>
</protein>
<dbReference type="PANTHER" id="PTHR44086">
    <property type="entry name" value="THIOSULFATE SULFURTRANSFERASE RDL2, MITOCHONDRIAL-RELATED"/>
    <property type="match status" value="1"/>
</dbReference>
<dbReference type="SUPFAM" id="SSF52821">
    <property type="entry name" value="Rhodanese/Cell cycle control phosphatase"/>
    <property type="match status" value="1"/>
</dbReference>
<dbReference type="GO" id="GO:0005739">
    <property type="term" value="C:mitochondrion"/>
    <property type="evidence" value="ECO:0007669"/>
    <property type="project" value="TreeGrafter"/>
</dbReference>
<dbReference type="OrthoDB" id="566238at2759"/>
<dbReference type="PANTHER" id="PTHR44086:SF10">
    <property type="entry name" value="THIOSULFATE SULFURTRANSFERASE_RHODANESE-LIKE DOMAIN-CONTAINING PROTEIN 3"/>
    <property type="match status" value="1"/>
</dbReference>
<reference evidence="2" key="1">
    <citation type="journal article" date="2020" name="Stud. Mycol.">
        <title>101 Dothideomycetes genomes: a test case for predicting lifestyles and emergence of pathogens.</title>
        <authorList>
            <person name="Haridas S."/>
            <person name="Albert R."/>
            <person name="Binder M."/>
            <person name="Bloem J."/>
            <person name="Labutti K."/>
            <person name="Salamov A."/>
            <person name="Andreopoulos B."/>
            <person name="Baker S."/>
            <person name="Barry K."/>
            <person name="Bills G."/>
            <person name="Bluhm B."/>
            <person name="Cannon C."/>
            <person name="Castanera R."/>
            <person name="Culley D."/>
            <person name="Daum C."/>
            <person name="Ezra D."/>
            <person name="Gonzalez J."/>
            <person name="Henrissat B."/>
            <person name="Kuo A."/>
            <person name="Liang C."/>
            <person name="Lipzen A."/>
            <person name="Lutzoni F."/>
            <person name="Magnuson J."/>
            <person name="Mondo S."/>
            <person name="Nolan M."/>
            <person name="Ohm R."/>
            <person name="Pangilinan J."/>
            <person name="Park H.-J."/>
            <person name="Ramirez L."/>
            <person name="Alfaro M."/>
            <person name="Sun H."/>
            <person name="Tritt A."/>
            <person name="Yoshinaga Y."/>
            <person name="Zwiers L.-H."/>
            <person name="Turgeon B."/>
            <person name="Goodwin S."/>
            <person name="Spatafora J."/>
            <person name="Crous P."/>
            <person name="Grigoriev I."/>
        </authorList>
    </citation>
    <scope>NUCLEOTIDE SEQUENCE</scope>
    <source>
        <strain evidence="2">CBS 109.77</strain>
    </source>
</reference>
<dbReference type="AlphaFoldDB" id="A0A6A6WQQ4"/>